<evidence type="ECO:0008006" key="3">
    <source>
        <dbReference type="Google" id="ProtNLM"/>
    </source>
</evidence>
<comment type="caution">
    <text evidence="1">The sequence shown here is derived from an EMBL/GenBank/DDBJ whole genome shotgun (WGS) entry which is preliminary data.</text>
</comment>
<dbReference type="Proteomes" id="UP001333110">
    <property type="component" value="Unassembled WGS sequence"/>
</dbReference>
<accession>A0AAN7NY25</accession>
<proteinExistence type="predicted"/>
<dbReference type="PRINTS" id="PR01345">
    <property type="entry name" value="CERVTRCPTASE"/>
</dbReference>
<dbReference type="EMBL" id="JAUNZN010000006">
    <property type="protein sequence ID" value="KAK4819846.1"/>
    <property type="molecule type" value="Genomic_DNA"/>
</dbReference>
<dbReference type="AlphaFoldDB" id="A0AAN7NY25"/>
<sequence length="523" mass="60546">MLFNIFINNNRQWDRVHPHQVCSNNRLRSAVDLLEGRDAIQRNHDRLEEWTCVNLLKSNKAKCKVLHLGQGNPQYQYRLVDEWFESSPAEKDLGVPVGEKLDMTQQCVLAAQKADRILGCIKRNVASRSREVILPLYSAVVRPHLQYCVQLWSPQHKKDMDLLERVQRRATELVRGLEHLSCEERLRELGLFSLEKRRLQGDIIVAFQYIKKDGESRLFTRACSDRTRGNGFKLKEGRFRLDIRKKVFTMRVMRCWNGFPREVVDAPSLEVFKVRLDVALSNLIYDREAVEFQIVGNRRKTASQTSALDMGRADLGLLKELSHLLRVQEQAIPKCGKSSKWRDLDRLESWAIPSRMRFNKSKCWVLHLGRGNPGYTYKLGDERLESSPAERDLGVWVDGKLNMSQQCALAAQRASRVLGCMKHSIVSRSREVIVPLRTAVVRPHLEYCVPFWAPQYKKDIRLLECVQRRVTKMAKGLEGKTDEERLRSLGLFNLEKRRLRGGLITEGWPHCSLQLPQGGQWRG</sequence>
<reference evidence="1 2" key="1">
    <citation type="journal article" date="2023" name="J. Hered.">
        <title>Chromosome-level genome of the wood stork (Mycteria americana) provides insight into avian chromosome evolution.</title>
        <authorList>
            <person name="Flamio R. Jr."/>
            <person name="Ramstad K.M."/>
        </authorList>
    </citation>
    <scope>NUCLEOTIDE SEQUENCE [LARGE SCALE GENOMIC DNA]</scope>
    <source>
        <strain evidence="1">JAX WOST 10</strain>
    </source>
</reference>
<protein>
    <recommendedName>
        <fullName evidence="3">Reverse transcriptase</fullName>
    </recommendedName>
</protein>
<gene>
    <name evidence="1" type="ORF">QYF61_012991</name>
</gene>
<keyword evidence="2" id="KW-1185">Reference proteome</keyword>
<dbReference type="PANTHER" id="PTHR33332">
    <property type="entry name" value="REVERSE TRANSCRIPTASE DOMAIN-CONTAINING PROTEIN"/>
    <property type="match status" value="1"/>
</dbReference>
<feature type="non-terminal residue" evidence="1">
    <location>
        <position position="523"/>
    </location>
</feature>
<evidence type="ECO:0000313" key="1">
    <source>
        <dbReference type="EMBL" id="KAK4819846.1"/>
    </source>
</evidence>
<name>A0AAN7NY25_MYCAM</name>
<evidence type="ECO:0000313" key="2">
    <source>
        <dbReference type="Proteomes" id="UP001333110"/>
    </source>
</evidence>
<organism evidence="1 2">
    <name type="scientific">Mycteria americana</name>
    <name type="common">Wood stork</name>
    <dbReference type="NCBI Taxonomy" id="33587"/>
    <lineage>
        <taxon>Eukaryota</taxon>
        <taxon>Metazoa</taxon>
        <taxon>Chordata</taxon>
        <taxon>Craniata</taxon>
        <taxon>Vertebrata</taxon>
        <taxon>Euteleostomi</taxon>
        <taxon>Archelosauria</taxon>
        <taxon>Archosauria</taxon>
        <taxon>Dinosauria</taxon>
        <taxon>Saurischia</taxon>
        <taxon>Theropoda</taxon>
        <taxon>Coelurosauria</taxon>
        <taxon>Aves</taxon>
        <taxon>Neognathae</taxon>
        <taxon>Neoaves</taxon>
        <taxon>Aequornithes</taxon>
        <taxon>Ciconiiformes</taxon>
        <taxon>Ciconiidae</taxon>
        <taxon>Mycteria</taxon>
    </lineage>
</organism>